<name>A0A9P7MAC7_9HYPO</name>
<accession>A0A9P7MAC7</accession>
<feature type="compositionally biased region" description="Polar residues" evidence="1">
    <location>
        <begin position="1"/>
        <end position="19"/>
    </location>
</feature>
<gene>
    <name evidence="3" type="ORF">E4U60_003232</name>
</gene>
<feature type="transmembrane region" description="Helical" evidence="2">
    <location>
        <begin position="47"/>
        <end position="64"/>
    </location>
</feature>
<dbReference type="PANTHER" id="PTHR28003:SF1">
    <property type="entry name" value="NUCLEOPORIN POM34"/>
    <property type="match status" value="1"/>
</dbReference>
<proteinExistence type="predicted"/>
<sequence>MSTPIRSTTPRASPATESPGTWRHPRLNEITRRQNATAFTDKNIRQIAYNIFTLVALWSIRVIAKMKINPQHFSSNFRTYLSWAWLVLQLIPLIQIGLACLPLLRAKDDITDIPLTAAQRELLGLCPLPDSPKPDSKFDTPPRYSRTPSLAGSVGSRRSYASSPLSGRGSPIMMGSFGASGSQYSPVASPLSQKGPSGLRRSSFGSSSPFAQSTSSNLFSDPGSPSPSAGKRTSVGLNSKWLYERARRSSGATWLQ</sequence>
<feature type="region of interest" description="Disordered" evidence="1">
    <location>
        <begin position="185"/>
        <end position="237"/>
    </location>
</feature>
<evidence type="ECO:0000256" key="1">
    <source>
        <dbReference type="SAM" id="MobiDB-lite"/>
    </source>
</evidence>
<dbReference type="OrthoDB" id="429932at2759"/>
<dbReference type="Proteomes" id="UP000706124">
    <property type="component" value="Unassembled WGS sequence"/>
</dbReference>
<evidence type="ECO:0000313" key="3">
    <source>
        <dbReference type="EMBL" id="KAG5935354.1"/>
    </source>
</evidence>
<dbReference type="GO" id="GO:0070762">
    <property type="term" value="C:nuclear pore transmembrane ring"/>
    <property type="evidence" value="ECO:0007669"/>
    <property type="project" value="TreeGrafter"/>
</dbReference>
<dbReference type="Pfam" id="PF08058">
    <property type="entry name" value="NPCC"/>
    <property type="match status" value="1"/>
</dbReference>
<protein>
    <recommendedName>
        <fullName evidence="5">Nuclear pore complex component</fullName>
    </recommendedName>
</protein>
<dbReference type="EMBL" id="SRPO01000260">
    <property type="protein sequence ID" value="KAG5935354.1"/>
    <property type="molecule type" value="Genomic_DNA"/>
</dbReference>
<keyword evidence="2" id="KW-1133">Transmembrane helix</keyword>
<feature type="compositionally biased region" description="Low complexity" evidence="1">
    <location>
        <begin position="196"/>
        <end position="216"/>
    </location>
</feature>
<evidence type="ECO:0000256" key="2">
    <source>
        <dbReference type="SAM" id="Phobius"/>
    </source>
</evidence>
<comment type="caution">
    <text evidence="3">The sequence shown here is derived from an EMBL/GenBank/DDBJ whole genome shotgun (WGS) entry which is preliminary data.</text>
</comment>
<keyword evidence="2" id="KW-0472">Membrane</keyword>
<feature type="compositionally biased region" description="Polar residues" evidence="1">
    <location>
        <begin position="185"/>
        <end position="195"/>
    </location>
</feature>
<feature type="region of interest" description="Disordered" evidence="1">
    <location>
        <begin position="1"/>
        <end position="23"/>
    </location>
</feature>
<feature type="transmembrane region" description="Helical" evidence="2">
    <location>
        <begin position="84"/>
        <end position="104"/>
    </location>
</feature>
<evidence type="ECO:0000313" key="4">
    <source>
        <dbReference type="Proteomes" id="UP000706124"/>
    </source>
</evidence>
<keyword evidence="4" id="KW-1185">Reference proteome</keyword>
<dbReference type="AlphaFoldDB" id="A0A9P7MAC7"/>
<keyword evidence="2" id="KW-0812">Transmembrane</keyword>
<evidence type="ECO:0008006" key="5">
    <source>
        <dbReference type="Google" id="ProtNLM"/>
    </source>
</evidence>
<dbReference type="InterPro" id="IPR012578">
    <property type="entry name" value="Nucl_pore_cmplx"/>
</dbReference>
<organism evidence="3 4">
    <name type="scientific">Claviceps pazoutovae</name>
    <dbReference type="NCBI Taxonomy" id="1649127"/>
    <lineage>
        <taxon>Eukaryota</taxon>
        <taxon>Fungi</taxon>
        <taxon>Dikarya</taxon>
        <taxon>Ascomycota</taxon>
        <taxon>Pezizomycotina</taxon>
        <taxon>Sordariomycetes</taxon>
        <taxon>Hypocreomycetidae</taxon>
        <taxon>Hypocreales</taxon>
        <taxon>Clavicipitaceae</taxon>
        <taxon>Claviceps</taxon>
    </lineage>
</organism>
<feature type="region of interest" description="Disordered" evidence="1">
    <location>
        <begin position="126"/>
        <end position="167"/>
    </location>
</feature>
<reference evidence="3 4" key="1">
    <citation type="journal article" date="2020" name="bioRxiv">
        <title>Whole genome comparisons of ergot fungi reveals the divergence and evolution of species within the genus Claviceps are the result of varying mechanisms driving genome evolution and host range expansion.</title>
        <authorList>
            <person name="Wyka S.A."/>
            <person name="Mondo S.J."/>
            <person name="Liu M."/>
            <person name="Dettman J."/>
            <person name="Nalam V."/>
            <person name="Broders K.D."/>
        </authorList>
    </citation>
    <scope>NUCLEOTIDE SEQUENCE [LARGE SCALE GENOMIC DNA]</scope>
    <source>
        <strain evidence="3 4">CCC 1485</strain>
    </source>
</reference>
<dbReference type="PANTHER" id="PTHR28003">
    <property type="entry name" value="NUCLEOPORIN POM34"/>
    <property type="match status" value="1"/>
</dbReference>
<dbReference type="GO" id="GO:0005640">
    <property type="term" value="C:nuclear outer membrane"/>
    <property type="evidence" value="ECO:0007669"/>
    <property type="project" value="TreeGrafter"/>
</dbReference>
<dbReference type="GO" id="GO:0006606">
    <property type="term" value="P:protein import into nucleus"/>
    <property type="evidence" value="ECO:0007669"/>
    <property type="project" value="TreeGrafter"/>
</dbReference>
<dbReference type="GO" id="GO:0030474">
    <property type="term" value="P:spindle pole body duplication"/>
    <property type="evidence" value="ECO:0007669"/>
    <property type="project" value="TreeGrafter"/>
</dbReference>